<dbReference type="Proteomes" id="UP000887577">
    <property type="component" value="Unplaced"/>
</dbReference>
<dbReference type="InterPro" id="IPR001661">
    <property type="entry name" value="Glyco_hydro_37"/>
</dbReference>
<dbReference type="Gene3D" id="1.50.10.10">
    <property type="match status" value="1"/>
</dbReference>
<name>A0A914Y909_9BILA</name>
<dbReference type="PANTHER" id="PTHR23403:SF5">
    <property type="entry name" value="TREHALASE"/>
    <property type="match status" value="1"/>
</dbReference>
<dbReference type="InterPro" id="IPR008928">
    <property type="entry name" value="6-hairpin_glycosidase_sf"/>
</dbReference>
<evidence type="ECO:0000313" key="6">
    <source>
        <dbReference type="Proteomes" id="UP000887577"/>
    </source>
</evidence>
<keyword evidence="4" id="KW-0326">Glycosidase</keyword>
<comment type="similarity">
    <text evidence="1 4">Belongs to the glycosyl hydrolase 37 family.</text>
</comment>
<evidence type="ECO:0000256" key="1">
    <source>
        <dbReference type="ARBA" id="ARBA00005615"/>
    </source>
</evidence>
<dbReference type="Pfam" id="PF01204">
    <property type="entry name" value="Trehalase"/>
    <property type="match status" value="1"/>
</dbReference>
<comment type="catalytic activity">
    <reaction evidence="4">
        <text>alpha,alpha-trehalose + H2O = alpha-D-glucose + beta-D-glucose</text>
        <dbReference type="Rhea" id="RHEA:32675"/>
        <dbReference type="ChEBI" id="CHEBI:15377"/>
        <dbReference type="ChEBI" id="CHEBI:15903"/>
        <dbReference type="ChEBI" id="CHEBI:16551"/>
        <dbReference type="ChEBI" id="CHEBI:17925"/>
        <dbReference type="EC" id="3.2.1.28"/>
    </reaction>
</comment>
<keyword evidence="6" id="KW-1185">Reference proteome</keyword>
<dbReference type="SUPFAM" id="SSF48208">
    <property type="entry name" value="Six-hairpin glycosidases"/>
    <property type="match status" value="1"/>
</dbReference>
<dbReference type="PANTHER" id="PTHR23403">
    <property type="entry name" value="TREHALASE"/>
    <property type="match status" value="1"/>
</dbReference>
<dbReference type="InterPro" id="IPR012341">
    <property type="entry name" value="6hp_glycosidase-like_sf"/>
</dbReference>
<dbReference type="PRINTS" id="PR00744">
    <property type="entry name" value="GLHYDRLASE37"/>
</dbReference>
<evidence type="ECO:0000256" key="3">
    <source>
        <dbReference type="ARBA" id="ARBA00019905"/>
    </source>
</evidence>
<dbReference type="EC" id="3.2.1.28" evidence="2 4"/>
<evidence type="ECO:0000256" key="4">
    <source>
        <dbReference type="RuleBase" id="RU361180"/>
    </source>
</evidence>
<keyword evidence="5" id="KW-0732">Signal</keyword>
<evidence type="ECO:0000256" key="5">
    <source>
        <dbReference type="SAM" id="SignalP"/>
    </source>
</evidence>
<sequence length="358" mass="42141">MGHLVWALIFSLYFDYSNGKEKAEKDRLMCNRKHTRSYQIYCGGPLVAAVNLHMLYNDSKVFVDKPLKYSPEVTHMAYMKHFGHLELKDINPVDLKSFINDHFLPVGTDITVCVPDDWKPFPKKLMSIKDPILRKWALKVNEIWKKLCKQVHPKVFEHPERYSIIPLKYKFIAPGGRFRELFYWDSYWIIKGLLASEMYETSAQMILNLASFIERYGFIPNAGRVYFLERSHPPLFISMIYEYYKATKNETFIKDLLPLMEKEFQFWQNNRSLKVSIEGKQYIVYKYSANSNIPRPESYKEDITVNVLSTTSTRAQEQKLYRDIAAAAESGWDFSTRWFADNRTLLTIETTNILPLLL</sequence>
<feature type="chain" id="PRO_5037986236" description="Trehalase" evidence="5">
    <location>
        <begin position="20"/>
        <end position="358"/>
    </location>
</feature>
<keyword evidence="4" id="KW-0378">Hydrolase</keyword>
<dbReference type="GO" id="GO:0005993">
    <property type="term" value="P:trehalose catabolic process"/>
    <property type="evidence" value="ECO:0007669"/>
    <property type="project" value="TreeGrafter"/>
</dbReference>
<dbReference type="WBParaSite" id="PSU_v2.g15930.t1">
    <property type="protein sequence ID" value="PSU_v2.g15930.t1"/>
    <property type="gene ID" value="PSU_v2.g15930"/>
</dbReference>
<feature type="signal peptide" evidence="5">
    <location>
        <begin position="1"/>
        <end position="19"/>
    </location>
</feature>
<evidence type="ECO:0000256" key="2">
    <source>
        <dbReference type="ARBA" id="ARBA00012757"/>
    </source>
</evidence>
<proteinExistence type="inferred from homology"/>
<reference evidence="7" key="1">
    <citation type="submission" date="2022-11" db="UniProtKB">
        <authorList>
            <consortium name="WormBaseParasite"/>
        </authorList>
    </citation>
    <scope>IDENTIFICATION</scope>
</reference>
<organism evidence="6 7">
    <name type="scientific">Panagrolaimus superbus</name>
    <dbReference type="NCBI Taxonomy" id="310955"/>
    <lineage>
        <taxon>Eukaryota</taxon>
        <taxon>Metazoa</taxon>
        <taxon>Ecdysozoa</taxon>
        <taxon>Nematoda</taxon>
        <taxon>Chromadorea</taxon>
        <taxon>Rhabditida</taxon>
        <taxon>Tylenchina</taxon>
        <taxon>Panagrolaimomorpha</taxon>
        <taxon>Panagrolaimoidea</taxon>
        <taxon>Panagrolaimidae</taxon>
        <taxon>Panagrolaimus</taxon>
    </lineage>
</organism>
<dbReference type="GO" id="GO:0004555">
    <property type="term" value="F:alpha,alpha-trehalase activity"/>
    <property type="evidence" value="ECO:0007669"/>
    <property type="project" value="UniProtKB-EC"/>
</dbReference>
<dbReference type="AlphaFoldDB" id="A0A914Y909"/>
<accession>A0A914Y909</accession>
<evidence type="ECO:0000313" key="7">
    <source>
        <dbReference type="WBParaSite" id="PSU_v2.g15930.t1"/>
    </source>
</evidence>
<protein>
    <recommendedName>
        <fullName evidence="3 4">Trehalase</fullName>
        <ecNumber evidence="2 4">3.2.1.28</ecNumber>
    </recommendedName>
    <alternativeName>
        <fullName evidence="4">Alpha-trehalose glucohydrolase</fullName>
    </alternativeName>
</protein>